<dbReference type="EMBL" id="BQXS01000587">
    <property type="protein sequence ID" value="GKT28982.1"/>
    <property type="molecule type" value="Genomic_DNA"/>
</dbReference>
<feature type="domain" description="Copine C-terminal" evidence="1">
    <location>
        <begin position="9"/>
        <end position="98"/>
    </location>
</feature>
<protein>
    <recommendedName>
        <fullName evidence="1">Copine C-terminal domain-containing protein</fullName>
    </recommendedName>
</protein>
<comment type="caution">
    <text evidence="2">The sequence shown here is derived from an EMBL/GenBank/DDBJ whole genome shotgun (WGS) entry which is preliminary data.</text>
</comment>
<sequence length="102" mass="11396">MPIKDYKSLHAKGTKSMYADLIRKLCCVLLPFSRNMVDLIGFSASIPPKPNVCYRFPMTLNPSIPRVSSIEQAVSTYGSCSQTVTFSGPRRLVPLLKRCRTV</sequence>
<gene>
    <name evidence="2" type="ORF">ADUPG1_000976</name>
</gene>
<evidence type="ECO:0000313" key="2">
    <source>
        <dbReference type="EMBL" id="GKT28982.1"/>
    </source>
</evidence>
<name>A0ABQ5K8T5_9EUKA</name>
<keyword evidence="3" id="KW-1185">Reference proteome</keyword>
<dbReference type="Proteomes" id="UP001057375">
    <property type="component" value="Unassembled WGS sequence"/>
</dbReference>
<organism evidence="2 3">
    <name type="scientific">Aduncisulcus paluster</name>
    <dbReference type="NCBI Taxonomy" id="2918883"/>
    <lineage>
        <taxon>Eukaryota</taxon>
        <taxon>Metamonada</taxon>
        <taxon>Carpediemonas-like organisms</taxon>
        <taxon>Aduncisulcus</taxon>
    </lineage>
</organism>
<dbReference type="InterPro" id="IPR010734">
    <property type="entry name" value="Copine_C"/>
</dbReference>
<accession>A0ABQ5K8T5</accession>
<reference evidence="2" key="1">
    <citation type="submission" date="2022-03" db="EMBL/GenBank/DDBJ databases">
        <title>Draft genome sequence of Aduncisulcus paluster, a free-living microaerophilic Fornicata.</title>
        <authorList>
            <person name="Yuyama I."/>
            <person name="Kume K."/>
            <person name="Tamura T."/>
            <person name="Inagaki Y."/>
            <person name="Hashimoto T."/>
        </authorList>
    </citation>
    <scope>NUCLEOTIDE SEQUENCE</scope>
    <source>
        <strain evidence="2">NY0171</strain>
    </source>
</reference>
<dbReference type="Pfam" id="PF07002">
    <property type="entry name" value="Copine"/>
    <property type="match status" value="1"/>
</dbReference>
<evidence type="ECO:0000313" key="3">
    <source>
        <dbReference type="Proteomes" id="UP001057375"/>
    </source>
</evidence>
<proteinExistence type="predicted"/>
<evidence type="ECO:0000259" key="1">
    <source>
        <dbReference type="Pfam" id="PF07002"/>
    </source>
</evidence>